<evidence type="ECO:0000256" key="2">
    <source>
        <dbReference type="ARBA" id="ARBA00022884"/>
    </source>
</evidence>
<sequence length="401" mass="43264">MSTSGQPQFRYTQTPSKVLHLRNLPWECAEEELIELCKPFGKIVNTKCNVGANRNQAFVEFVFSAFGFVHKIATFEKAAGFQALIQFSDAETASAARNALNERSIPRYLLPEHVNSCHLRISYSAHTDLNIKFQSHRSRDYTNPYLPVNPTAIDGIAQPALGPDGKRKEPESNVLLASIENMQYAVTVDVLHTVFSAFGTVQKIAIFEKNGQTQALIQYPDISTAAVAREALEGHCIYDGGYCKLHLSYSRHTDLNVKAYSDKSRDYTIPDASLLAAQPVSGLPGAPATWQNPQAGPIYPGNDFTAGGAAPPHYPGGQMAPWDPTMQAGRIPFGSVGSTYPGQPFAGSVPAYATAAVPAGSSPLTPTSQIPTTSMGFSPMVPTNVRPGDASPPGQHTYYGQ</sequence>
<dbReference type="InterPro" id="IPR034794">
    <property type="entry name" value="PTBPH1/PTBPH2_RRM3"/>
</dbReference>
<evidence type="ECO:0000259" key="5">
    <source>
        <dbReference type="PROSITE" id="PS50102"/>
    </source>
</evidence>
<feature type="region of interest" description="Disordered" evidence="4">
    <location>
        <begin position="362"/>
        <end position="401"/>
    </location>
</feature>
<dbReference type="Proteomes" id="UP000811246">
    <property type="component" value="Chromosome 4"/>
</dbReference>
<dbReference type="CDD" id="cd12690">
    <property type="entry name" value="RRM3_PTBPH1_PTBPH2"/>
    <property type="match status" value="1"/>
</dbReference>
<name>A0A922JPS7_CARIL</name>
<dbReference type="EMBL" id="CM031828">
    <property type="protein sequence ID" value="KAG6715838.1"/>
    <property type="molecule type" value="Genomic_DNA"/>
</dbReference>
<evidence type="ECO:0000313" key="7">
    <source>
        <dbReference type="Proteomes" id="UP000811246"/>
    </source>
</evidence>
<dbReference type="SMART" id="SM00360">
    <property type="entry name" value="RRM"/>
    <property type="match status" value="2"/>
</dbReference>
<organism evidence="6 7">
    <name type="scientific">Carya illinoinensis</name>
    <name type="common">Pecan</name>
    <dbReference type="NCBI Taxonomy" id="32201"/>
    <lineage>
        <taxon>Eukaryota</taxon>
        <taxon>Viridiplantae</taxon>
        <taxon>Streptophyta</taxon>
        <taxon>Embryophyta</taxon>
        <taxon>Tracheophyta</taxon>
        <taxon>Spermatophyta</taxon>
        <taxon>Magnoliopsida</taxon>
        <taxon>eudicotyledons</taxon>
        <taxon>Gunneridae</taxon>
        <taxon>Pentapetalae</taxon>
        <taxon>rosids</taxon>
        <taxon>fabids</taxon>
        <taxon>Fagales</taxon>
        <taxon>Juglandaceae</taxon>
        <taxon>Carya</taxon>
    </lineage>
</organism>
<comment type="caution">
    <text evidence="6">The sequence shown here is derived from an EMBL/GenBank/DDBJ whole genome shotgun (WGS) entry which is preliminary data.</text>
</comment>
<evidence type="ECO:0000256" key="3">
    <source>
        <dbReference type="PROSITE-ProRule" id="PRU00176"/>
    </source>
</evidence>
<dbReference type="GO" id="GO:0003723">
    <property type="term" value="F:RNA binding"/>
    <property type="evidence" value="ECO:0007669"/>
    <property type="project" value="UniProtKB-UniRule"/>
</dbReference>
<keyword evidence="2 3" id="KW-0694">RNA-binding</keyword>
<dbReference type="AlphaFoldDB" id="A0A922JPS7"/>
<accession>A0A922JPS7</accession>
<dbReference type="PANTHER" id="PTHR15592">
    <property type="entry name" value="MATRIN 3/NUCLEAR PROTEIN 220-RELATED"/>
    <property type="match status" value="1"/>
</dbReference>
<evidence type="ECO:0000313" key="6">
    <source>
        <dbReference type="EMBL" id="KAG6715838.1"/>
    </source>
</evidence>
<dbReference type="Pfam" id="PF00076">
    <property type="entry name" value="RRM_1"/>
    <property type="match status" value="1"/>
</dbReference>
<evidence type="ECO:0000256" key="4">
    <source>
        <dbReference type="SAM" id="MobiDB-lite"/>
    </source>
</evidence>
<dbReference type="InterPro" id="IPR021790">
    <property type="entry name" value="PTBP1-like_RRM2"/>
</dbReference>
<keyword evidence="1" id="KW-0677">Repeat</keyword>
<feature type="domain" description="RRM" evidence="5">
    <location>
        <begin position="172"/>
        <end position="252"/>
    </location>
</feature>
<protein>
    <recommendedName>
        <fullName evidence="5">RRM domain-containing protein</fullName>
    </recommendedName>
</protein>
<feature type="compositionally biased region" description="Polar residues" evidence="4">
    <location>
        <begin position="362"/>
        <end position="376"/>
    </location>
</feature>
<gene>
    <name evidence="6" type="ORF">I3842_04G016200</name>
</gene>
<evidence type="ECO:0000256" key="1">
    <source>
        <dbReference type="ARBA" id="ARBA00022737"/>
    </source>
</evidence>
<reference evidence="6" key="1">
    <citation type="submission" date="2021-01" db="EMBL/GenBank/DDBJ databases">
        <authorList>
            <person name="Lovell J.T."/>
            <person name="Bentley N."/>
            <person name="Bhattarai G."/>
            <person name="Jenkins J.W."/>
            <person name="Sreedasyam A."/>
            <person name="Alarcon Y."/>
            <person name="Bock C."/>
            <person name="Boston L."/>
            <person name="Carlson J."/>
            <person name="Cervantes K."/>
            <person name="Clermont K."/>
            <person name="Krom N."/>
            <person name="Kubenka K."/>
            <person name="Mamidi S."/>
            <person name="Mattison C."/>
            <person name="Monteros M."/>
            <person name="Pisani C."/>
            <person name="Plott C."/>
            <person name="Rajasekar S."/>
            <person name="Rhein H.S."/>
            <person name="Rohla C."/>
            <person name="Song M."/>
            <person name="Hilaire R.S."/>
            <person name="Shu S."/>
            <person name="Wells L."/>
            <person name="Wang X."/>
            <person name="Webber J."/>
            <person name="Heerema R.J."/>
            <person name="Klein P."/>
            <person name="Conner P."/>
            <person name="Grauke L."/>
            <person name="Grimwood J."/>
            <person name="Schmutz J."/>
            <person name="Randall J.J."/>
        </authorList>
    </citation>
    <scope>NUCLEOTIDE SEQUENCE</scope>
    <source>
        <tissue evidence="6">Leaf</tissue>
    </source>
</reference>
<proteinExistence type="predicted"/>
<dbReference type="InterPro" id="IPR000504">
    <property type="entry name" value="RRM_dom"/>
</dbReference>
<dbReference type="FunFam" id="3.30.70.330:FF:000324">
    <property type="entry name" value="Polypyrimidine tract-binding protein-like 2"/>
    <property type="match status" value="1"/>
</dbReference>
<dbReference type="PROSITE" id="PS50102">
    <property type="entry name" value="RRM"/>
    <property type="match status" value="2"/>
</dbReference>
<feature type="domain" description="RRM" evidence="5">
    <location>
        <begin position="17"/>
        <end position="61"/>
    </location>
</feature>
<dbReference type="Pfam" id="PF11835">
    <property type="entry name" value="RRM_8"/>
    <property type="match status" value="1"/>
</dbReference>